<comment type="caution">
    <text evidence="2">The sequence shown here is derived from an EMBL/GenBank/DDBJ whole genome shotgun (WGS) entry which is preliminary data.</text>
</comment>
<protein>
    <submittedName>
        <fullName evidence="2">Uncharacterized protein</fullName>
    </submittedName>
</protein>
<keyword evidence="3" id="KW-1185">Reference proteome</keyword>
<accession>A0ABT1X127</accession>
<dbReference type="Proteomes" id="UP001524642">
    <property type="component" value="Unassembled WGS sequence"/>
</dbReference>
<feature type="region of interest" description="Disordered" evidence="1">
    <location>
        <begin position="115"/>
        <end position="135"/>
    </location>
</feature>
<organism evidence="2 3">
    <name type="scientific">Roseomonas populi</name>
    <dbReference type="NCBI Taxonomy" id="3121582"/>
    <lineage>
        <taxon>Bacteria</taxon>
        <taxon>Pseudomonadati</taxon>
        <taxon>Pseudomonadota</taxon>
        <taxon>Alphaproteobacteria</taxon>
        <taxon>Acetobacterales</taxon>
        <taxon>Roseomonadaceae</taxon>
        <taxon>Roseomonas</taxon>
    </lineage>
</organism>
<dbReference type="EMBL" id="JANJOU010000003">
    <property type="protein sequence ID" value="MCR0981810.1"/>
    <property type="molecule type" value="Genomic_DNA"/>
</dbReference>
<sequence>MPAKPMPSMEGGLYGLAGVGVVAGDGCRALWAAVLAVAIQDAIRGQVRSASGRLPGDAPPAAGQDEAIRFLTDRAGRWAEARELVADAAGVDPNALREHAAAALRGERNTSFFLTKRRGPDLAPRARPTPGKEAA</sequence>
<dbReference type="RefSeq" id="WP_257715472.1">
    <property type="nucleotide sequence ID" value="NZ_JANJOU010000003.1"/>
</dbReference>
<evidence type="ECO:0000256" key="1">
    <source>
        <dbReference type="SAM" id="MobiDB-lite"/>
    </source>
</evidence>
<proteinExistence type="predicted"/>
<reference evidence="2 3" key="1">
    <citation type="submission" date="2022-06" db="EMBL/GenBank/DDBJ databases">
        <title>Roseomonas CN29.</title>
        <authorList>
            <person name="Cheng Y."/>
            <person name="He X."/>
        </authorList>
    </citation>
    <scope>NUCLEOTIDE SEQUENCE [LARGE SCALE GENOMIC DNA]</scope>
    <source>
        <strain evidence="2 3">CN29</strain>
    </source>
</reference>
<evidence type="ECO:0000313" key="2">
    <source>
        <dbReference type="EMBL" id="MCR0981810.1"/>
    </source>
</evidence>
<gene>
    <name evidence="2" type="ORF">NRP21_07085</name>
</gene>
<name>A0ABT1X127_9PROT</name>
<evidence type="ECO:0000313" key="3">
    <source>
        <dbReference type="Proteomes" id="UP001524642"/>
    </source>
</evidence>